<dbReference type="Gene3D" id="3.40.50.720">
    <property type="entry name" value="NAD(P)-binding Rossmann-like Domain"/>
    <property type="match status" value="1"/>
</dbReference>
<organism evidence="13 14">
    <name type="scientific">SAR86 cluster bacterium</name>
    <dbReference type="NCBI Taxonomy" id="2030880"/>
    <lineage>
        <taxon>Bacteria</taxon>
        <taxon>Pseudomonadati</taxon>
        <taxon>Pseudomonadota</taxon>
        <taxon>Gammaproteobacteria</taxon>
        <taxon>SAR86 cluster</taxon>
    </lineage>
</organism>
<name>A0A2A4MQS0_9GAMM</name>
<keyword evidence="8 9" id="KW-0961">Cell wall biogenesis/degradation</keyword>
<dbReference type="Pfam" id="PF01225">
    <property type="entry name" value="Mur_ligase"/>
    <property type="match status" value="1"/>
</dbReference>
<dbReference type="NCBIfam" id="TIGR01081">
    <property type="entry name" value="mpl"/>
    <property type="match status" value="1"/>
</dbReference>
<dbReference type="EMBL" id="NVQR01000036">
    <property type="protein sequence ID" value="PCH62609.1"/>
    <property type="molecule type" value="Genomic_DNA"/>
</dbReference>
<comment type="pathway">
    <text evidence="9">Cell wall biogenesis; peptidoglycan recycling.</text>
</comment>
<keyword evidence="4 9" id="KW-0067">ATP-binding</keyword>
<evidence type="ECO:0000256" key="2">
    <source>
        <dbReference type="ARBA" id="ARBA00022618"/>
    </source>
</evidence>
<evidence type="ECO:0000256" key="1">
    <source>
        <dbReference type="ARBA" id="ARBA00022598"/>
    </source>
</evidence>
<dbReference type="Pfam" id="PF08245">
    <property type="entry name" value="Mur_ligase_M"/>
    <property type="match status" value="1"/>
</dbReference>
<keyword evidence="7 9" id="KW-0131">Cell cycle</keyword>
<protein>
    <recommendedName>
        <fullName evidence="9">UDP-N-acetylmuramate--L-alanyl-gamma-D-glutamyl-meso-2,6-diaminoheptandioate ligase</fullName>
        <ecNumber evidence="9">6.3.2.45</ecNumber>
    </recommendedName>
    <alternativeName>
        <fullName evidence="9">Murein peptide ligase</fullName>
    </alternativeName>
    <alternativeName>
        <fullName evidence="9">UDP-N-acetylmuramate:L-alanyl-gamma-D-glutamyl-meso-diaminopimelate ligase</fullName>
    </alternativeName>
</protein>
<evidence type="ECO:0000256" key="8">
    <source>
        <dbReference type="ARBA" id="ARBA00023316"/>
    </source>
</evidence>
<feature type="domain" description="Mur ligase C-terminal" evidence="11">
    <location>
        <begin position="331"/>
        <end position="457"/>
    </location>
</feature>
<dbReference type="UniPathway" id="UPA00544"/>
<dbReference type="GO" id="GO:0008360">
    <property type="term" value="P:regulation of cell shape"/>
    <property type="evidence" value="ECO:0007669"/>
    <property type="project" value="UniProtKB-KW"/>
</dbReference>
<comment type="similarity">
    <text evidence="9">Belongs to the MurCDEF family. Mpl subfamily.</text>
</comment>
<dbReference type="HAMAP" id="MF_02020">
    <property type="entry name" value="Mpl"/>
    <property type="match status" value="1"/>
</dbReference>
<evidence type="ECO:0000256" key="4">
    <source>
        <dbReference type="ARBA" id="ARBA00022840"/>
    </source>
</evidence>
<evidence type="ECO:0000256" key="9">
    <source>
        <dbReference type="HAMAP-Rule" id="MF_02020"/>
    </source>
</evidence>
<dbReference type="SUPFAM" id="SSF53623">
    <property type="entry name" value="MurD-like peptide ligases, catalytic domain"/>
    <property type="match status" value="1"/>
</dbReference>
<keyword evidence="5 9" id="KW-0133">Cell shape</keyword>
<dbReference type="GO" id="GO:0005524">
    <property type="term" value="F:ATP binding"/>
    <property type="evidence" value="ECO:0007669"/>
    <property type="project" value="UniProtKB-UniRule"/>
</dbReference>
<evidence type="ECO:0000259" key="12">
    <source>
        <dbReference type="Pfam" id="PF08245"/>
    </source>
</evidence>
<dbReference type="InterPro" id="IPR004101">
    <property type="entry name" value="Mur_ligase_C"/>
</dbReference>
<dbReference type="PANTHER" id="PTHR43445:SF5">
    <property type="entry name" value="UDP-N-ACETYLMURAMATE--L-ALANYL-GAMMA-D-GLUTAMYL-MESO-2,6-DIAMINOHEPTANDIOATE LIGASE"/>
    <property type="match status" value="1"/>
</dbReference>
<dbReference type="Gene3D" id="3.90.190.20">
    <property type="entry name" value="Mur ligase, C-terminal domain"/>
    <property type="match status" value="1"/>
</dbReference>
<evidence type="ECO:0000256" key="3">
    <source>
        <dbReference type="ARBA" id="ARBA00022741"/>
    </source>
</evidence>
<dbReference type="EC" id="6.3.2.45" evidence="9"/>
<keyword evidence="3 9" id="KW-0547">Nucleotide-binding</keyword>
<dbReference type="GO" id="GO:0051301">
    <property type="term" value="P:cell division"/>
    <property type="evidence" value="ECO:0007669"/>
    <property type="project" value="UniProtKB-KW"/>
</dbReference>
<keyword evidence="9" id="KW-0460">Magnesium</keyword>
<evidence type="ECO:0000256" key="6">
    <source>
        <dbReference type="ARBA" id="ARBA00022984"/>
    </source>
</evidence>
<dbReference type="GO" id="GO:0009254">
    <property type="term" value="P:peptidoglycan turnover"/>
    <property type="evidence" value="ECO:0007669"/>
    <property type="project" value="UniProtKB-UniRule"/>
</dbReference>
<dbReference type="InterPro" id="IPR050061">
    <property type="entry name" value="MurCDEF_pg_biosynth"/>
</dbReference>
<dbReference type="InterPro" id="IPR000713">
    <property type="entry name" value="Mur_ligase_N"/>
</dbReference>
<dbReference type="Gene3D" id="3.40.1190.10">
    <property type="entry name" value="Mur-like, catalytic domain"/>
    <property type="match status" value="1"/>
</dbReference>
<keyword evidence="2 9" id="KW-0132">Cell division</keyword>
<feature type="domain" description="Mur ligase central" evidence="12">
    <location>
        <begin position="108"/>
        <end position="309"/>
    </location>
</feature>
<dbReference type="GO" id="GO:0106418">
    <property type="term" value="F:UDP-N-acetylmuramate-L-alanyl-gamma-D-glutamyl-meso-2,6-diaminoheptanedioate ligase activity"/>
    <property type="evidence" value="ECO:0007669"/>
    <property type="project" value="UniProtKB-EC"/>
</dbReference>
<comment type="function">
    <text evidence="9">Reutilizes the intact tripeptide L-alanyl-gamma-D-glutamyl-meso-diaminopimelate by linking it to UDP-N-acetylmuramate.</text>
</comment>
<dbReference type="InterPro" id="IPR036615">
    <property type="entry name" value="Mur_ligase_C_dom_sf"/>
</dbReference>
<dbReference type="GO" id="GO:0071555">
    <property type="term" value="P:cell wall organization"/>
    <property type="evidence" value="ECO:0007669"/>
    <property type="project" value="UniProtKB-KW"/>
</dbReference>
<dbReference type="InterPro" id="IPR036565">
    <property type="entry name" value="Mur-like_cat_sf"/>
</dbReference>
<evidence type="ECO:0000313" key="14">
    <source>
        <dbReference type="Proteomes" id="UP000218172"/>
    </source>
</evidence>
<proteinExistence type="inferred from homology"/>
<evidence type="ECO:0000259" key="10">
    <source>
        <dbReference type="Pfam" id="PF01225"/>
    </source>
</evidence>
<dbReference type="GO" id="GO:0009252">
    <property type="term" value="P:peptidoglycan biosynthetic process"/>
    <property type="evidence" value="ECO:0007669"/>
    <property type="project" value="UniProtKB-UniRule"/>
</dbReference>
<reference evidence="14" key="1">
    <citation type="submission" date="2017-08" db="EMBL/GenBank/DDBJ databases">
        <title>A dynamic microbial community with high functional redundancy inhabits the cold, oxic subseafloor aquifer.</title>
        <authorList>
            <person name="Tully B.J."/>
            <person name="Wheat C.G."/>
            <person name="Glazer B.T."/>
            <person name="Huber J.A."/>
        </authorList>
    </citation>
    <scope>NUCLEOTIDE SEQUENCE [LARGE SCALE GENOMIC DNA]</scope>
</reference>
<dbReference type="InterPro" id="IPR013221">
    <property type="entry name" value="Mur_ligase_cen"/>
</dbReference>
<evidence type="ECO:0000256" key="7">
    <source>
        <dbReference type="ARBA" id="ARBA00023306"/>
    </source>
</evidence>
<comment type="caution">
    <text evidence="13">The sequence shown here is derived from an EMBL/GenBank/DDBJ whole genome shotgun (WGS) entry which is preliminary data.</text>
</comment>
<feature type="binding site" evidence="9">
    <location>
        <begin position="110"/>
        <end position="116"/>
    </location>
    <ligand>
        <name>ATP</name>
        <dbReference type="ChEBI" id="CHEBI:30616"/>
    </ligand>
</feature>
<gene>
    <name evidence="9 13" type="primary">mpl</name>
    <name evidence="13" type="ORF">COC19_02555</name>
</gene>
<comment type="cofactor">
    <cofactor evidence="9">
        <name>Mg(2+)</name>
        <dbReference type="ChEBI" id="CHEBI:18420"/>
    </cofactor>
</comment>
<dbReference type="AlphaFoldDB" id="A0A2A4MQS0"/>
<keyword evidence="6 9" id="KW-0573">Peptidoglycan synthesis</keyword>
<accession>A0A2A4MQS0</accession>
<comment type="catalytic activity">
    <reaction evidence="9">
        <text>UDP-N-acetyl-alpha-D-muramate + L-alanyl-gamma-D-glutamyl-meso-2,6-diaminopimelate + ATP = UDP-N-acetyl-alpha-D-muramoyl-L-alanyl-gamma-D-glutamyl-meso-2,6-diaminopimelate + ADP + phosphate + H(+)</text>
        <dbReference type="Rhea" id="RHEA:29563"/>
        <dbReference type="ChEBI" id="CHEBI:15378"/>
        <dbReference type="ChEBI" id="CHEBI:30616"/>
        <dbReference type="ChEBI" id="CHEBI:43474"/>
        <dbReference type="ChEBI" id="CHEBI:61401"/>
        <dbReference type="ChEBI" id="CHEBI:70757"/>
        <dbReference type="ChEBI" id="CHEBI:83905"/>
        <dbReference type="ChEBI" id="CHEBI:456216"/>
        <dbReference type="EC" id="6.3.2.45"/>
    </reaction>
</comment>
<dbReference type="Pfam" id="PF02875">
    <property type="entry name" value="Mur_ligase_C"/>
    <property type="match status" value="1"/>
</dbReference>
<dbReference type="SUPFAM" id="SSF53244">
    <property type="entry name" value="MurD-like peptide ligases, peptide-binding domain"/>
    <property type="match status" value="1"/>
</dbReference>
<feature type="domain" description="Mur ligase N-terminal catalytic" evidence="10">
    <location>
        <begin position="2"/>
        <end position="98"/>
    </location>
</feature>
<evidence type="ECO:0000256" key="5">
    <source>
        <dbReference type="ARBA" id="ARBA00022960"/>
    </source>
</evidence>
<dbReference type="SUPFAM" id="SSF51984">
    <property type="entry name" value="MurCD N-terminal domain"/>
    <property type="match status" value="1"/>
</dbReference>
<evidence type="ECO:0000313" key="13">
    <source>
        <dbReference type="EMBL" id="PCH62609.1"/>
    </source>
</evidence>
<evidence type="ECO:0000259" key="11">
    <source>
        <dbReference type="Pfam" id="PF02875"/>
    </source>
</evidence>
<keyword evidence="1 9" id="KW-0436">Ligase</keyword>
<dbReference type="InterPro" id="IPR005757">
    <property type="entry name" value="Mpl"/>
</dbReference>
<sequence>MHIHILGICGTFMGSLAVLAKQLGHRVSGSDANVYPPMSTQLQQQGITLMEGYKVEHLQPHPDVVVIGNALSRGNAAVEYVLEQGLDYYSGPGWLSRWVLKDRWVLGVAGTHGKTTTSSMLAWILEYAGLKPGYLIGGVAKNFPSSASLGESPFFVIEADEYDSAFFDKRSKFVHYAPRTTILNNLEFDHADIFDDLAAIGKQFHHLIRTIPGEGLILSSFNDANLDDVLAQGCWSKTQQFGLGVAMDECERVAVEHGIFWNANIITKDGSRFEIIKYSAEATSTPAVVDWDLNGVHNVSNALAAIAAAHHVGVSVEIGAAALEQFQGIKRRMELCGEVGGVSVYDDFAHHPTAIATTLQGLAAKLTLSDKATRLIAVIEPRSNTMQSAVHQQSLVQAIDSADLCLWYQVEASDLDLIKVVSESKVPGSIYSDLDELIHALVADSRPGDHIVTMSNGAFGGIHSKLIAALAASEKA</sequence>
<dbReference type="PANTHER" id="PTHR43445">
    <property type="entry name" value="UDP-N-ACETYLMURAMATE--L-ALANINE LIGASE-RELATED"/>
    <property type="match status" value="1"/>
</dbReference>
<dbReference type="Proteomes" id="UP000218172">
    <property type="component" value="Unassembled WGS sequence"/>
</dbReference>